<protein>
    <submittedName>
        <fullName evidence="2">Apoptotic chromatin condensation inducer in the nucleus-like isoform X2</fullName>
    </submittedName>
</protein>
<feature type="compositionally biased region" description="Basic and acidic residues" evidence="1">
    <location>
        <begin position="234"/>
        <end position="243"/>
    </location>
</feature>
<feature type="region of interest" description="Disordered" evidence="1">
    <location>
        <begin position="694"/>
        <end position="715"/>
    </location>
</feature>
<keyword evidence="3" id="KW-1185">Reference proteome</keyword>
<dbReference type="InterPro" id="IPR035979">
    <property type="entry name" value="RBD_domain_sf"/>
</dbReference>
<dbReference type="PANTHER" id="PTHR46589:SF1">
    <property type="entry name" value="APOPTOTIC CHROMATIN CONDENSATION INDUCER IN THE NUCLEUS"/>
    <property type="match status" value="1"/>
</dbReference>
<evidence type="ECO:0000256" key="1">
    <source>
        <dbReference type="SAM" id="MobiDB-lite"/>
    </source>
</evidence>
<dbReference type="GO" id="GO:0071011">
    <property type="term" value="C:precatalytic spliceosome"/>
    <property type="evidence" value="ECO:0007669"/>
    <property type="project" value="TreeGrafter"/>
</dbReference>
<sequence>MSIVDLQQEISTSTPIPTKQLDTNTESTETIPRGEILNSPITVSETGELHSTPIDTVESSVVSIIQEYTPPIPEPTPLVVQESVDKPAVTEPNNNVIEDSSQNMGNNSVVQEDRIEIFTSEQEFSYTDAANTKSKAGEDQLSSSFNSKENGNIEITIELSDKENTDKSISHRTSRKSDETLRDKKRGIAKHLEHHTHKDLREILTKNSFVANKHREVETRRIRKTPRSGGDKLSLLRDRESTQRHKRMYQEIKNTLTYSSSSVINQRDIDPAREWEDKKREREIQRIEVERARRELETRRRQDSQSSQQNPNNLKRSSTSYTQEASRPLTIEGGHSEYPIPPVVAPLPSDVPATRIARVQNLVRPFTQQQLKCMLELYGYLIVGTDTPHQYFWTDKNKTQCCCVYQDIESCEKARNALHGARWPSINPKNLHFSFLTIENYNELTGLGINQEILDNTFQVIVEKAITPPPKVKLKEKEKKEKPKEREREKERDFQKESRDILKKVKRSNNESSDKQITSSSTEKNSNLKKDQIALKLREHRQNLTKFGETPVSHSQTSIKSAKQLEIPAKLKEDKQKISQRKQKISQEKPKISEEKLKSKPEKPKIAEKKLTLKRLPPTPTSPLPPRPKKSKETPAVQSESDVESDNYQCSGQAALLDTLFRKTTSEPCIYWLPLTEKQVKAKLKRKQIEAEKLLESESRRTKRKYSRSPKRKRK</sequence>
<feature type="region of interest" description="Disordered" evidence="1">
    <location>
        <begin position="1"/>
        <end position="28"/>
    </location>
</feature>
<feature type="compositionally biased region" description="Polar residues" evidence="1">
    <location>
        <begin position="310"/>
        <end position="325"/>
    </location>
</feature>
<feature type="region of interest" description="Disordered" evidence="1">
    <location>
        <begin position="294"/>
        <end position="326"/>
    </location>
</feature>
<dbReference type="GO" id="GO:0061574">
    <property type="term" value="C:ASAP complex"/>
    <property type="evidence" value="ECO:0007669"/>
    <property type="project" value="TreeGrafter"/>
</dbReference>
<feature type="region of interest" description="Disordered" evidence="1">
    <location>
        <begin position="157"/>
        <end position="183"/>
    </location>
</feature>
<dbReference type="PANTHER" id="PTHR46589">
    <property type="entry name" value="APOPTOTIC CHROMATIN CONDENSATION INDUCER IN THE NUCLEUS"/>
    <property type="match status" value="1"/>
</dbReference>
<evidence type="ECO:0000313" key="2">
    <source>
        <dbReference type="EMBL" id="KAI6649622.1"/>
    </source>
</evidence>
<dbReference type="Proteomes" id="UP001165289">
    <property type="component" value="Unassembled WGS sequence"/>
</dbReference>
<feature type="region of interest" description="Disordered" evidence="1">
    <location>
        <begin position="472"/>
        <end position="529"/>
    </location>
</feature>
<dbReference type="InterPro" id="IPR032552">
    <property type="entry name" value="RSB_motif"/>
</dbReference>
<feature type="compositionally biased region" description="Basic and acidic residues" evidence="1">
    <location>
        <begin position="159"/>
        <end position="182"/>
    </location>
</feature>
<feature type="region of interest" description="Disordered" evidence="1">
    <location>
        <begin position="130"/>
        <end position="149"/>
    </location>
</feature>
<dbReference type="GO" id="GO:0008380">
    <property type="term" value="P:RNA splicing"/>
    <property type="evidence" value="ECO:0007669"/>
    <property type="project" value="TreeGrafter"/>
</dbReference>
<dbReference type="EMBL" id="JAKMXF010000319">
    <property type="protein sequence ID" value="KAI6649622.1"/>
    <property type="molecule type" value="Genomic_DNA"/>
</dbReference>
<proteinExistence type="predicted"/>
<comment type="caution">
    <text evidence="2">The sequence shown here is derived from an EMBL/GenBank/DDBJ whole genome shotgun (WGS) entry which is preliminary data.</text>
</comment>
<name>A0AAV7JKY8_9METZ</name>
<accession>A0AAV7JKY8</accession>
<feature type="region of interest" description="Disordered" evidence="1">
    <location>
        <begin position="217"/>
        <end position="244"/>
    </location>
</feature>
<reference evidence="2 3" key="1">
    <citation type="journal article" date="2023" name="BMC Biol.">
        <title>The compact genome of the sponge Oopsacas minuta (Hexactinellida) is lacking key metazoan core genes.</title>
        <authorList>
            <person name="Santini S."/>
            <person name="Schenkelaars Q."/>
            <person name="Jourda C."/>
            <person name="Duchesne M."/>
            <person name="Belahbib H."/>
            <person name="Rocher C."/>
            <person name="Selva M."/>
            <person name="Riesgo A."/>
            <person name="Vervoort M."/>
            <person name="Leys S.P."/>
            <person name="Kodjabachian L."/>
            <person name="Le Bivic A."/>
            <person name="Borchiellini C."/>
            <person name="Claverie J.M."/>
            <person name="Renard E."/>
        </authorList>
    </citation>
    <scope>NUCLEOTIDE SEQUENCE [LARGE SCALE GENOMIC DNA]</scope>
    <source>
        <strain evidence="2">SPO-2</strain>
    </source>
</reference>
<feature type="compositionally biased region" description="Basic and acidic residues" evidence="1">
    <location>
        <begin position="473"/>
        <end position="514"/>
    </location>
</feature>
<feature type="compositionally biased region" description="Polar residues" evidence="1">
    <location>
        <begin position="636"/>
        <end position="647"/>
    </location>
</feature>
<feature type="compositionally biased region" description="Polar residues" evidence="1">
    <location>
        <begin position="515"/>
        <end position="525"/>
    </location>
</feature>
<feature type="compositionally biased region" description="Basic and acidic residues" evidence="1">
    <location>
        <begin position="585"/>
        <end position="611"/>
    </location>
</feature>
<feature type="compositionally biased region" description="Basic and acidic residues" evidence="1">
    <location>
        <begin position="294"/>
        <end position="303"/>
    </location>
</feature>
<feature type="compositionally biased region" description="Basic residues" evidence="1">
    <location>
        <begin position="701"/>
        <end position="715"/>
    </location>
</feature>
<gene>
    <name evidence="2" type="ORF">LOD99_6626</name>
</gene>
<evidence type="ECO:0000313" key="3">
    <source>
        <dbReference type="Proteomes" id="UP001165289"/>
    </source>
</evidence>
<dbReference type="InterPro" id="IPR034257">
    <property type="entry name" value="Acinus_RRM"/>
</dbReference>
<dbReference type="InterPro" id="IPR052793">
    <property type="entry name" value="EJC-associated_protein"/>
</dbReference>
<feature type="region of interest" description="Disordered" evidence="1">
    <location>
        <begin position="546"/>
        <end position="647"/>
    </location>
</feature>
<feature type="compositionally biased region" description="Pro residues" evidence="1">
    <location>
        <begin position="617"/>
        <end position="626"/>
    </location>
</feature>
<dbReference type="CDD" id="cd12432">
    <property type="entry name" value="RRM_ACINU"/>
    <property type="match status" value="1"/>
</dbReference>
<dbReference type="AlphaFoldDB" id="A0AAV7JKY8"/>
<dbReference type="GO" id="GO:0003723">
    <property type="term" value="F:RNA binding"/>
    <property type="evidence" value="ECO:0007669"/>
    <property type="project" value="TreeGrafter"/>
</dbReference>
<organism evidence="2 3">
    <name type="scientific">Oopsacas minuta</name>
    <dbReference type="NCBI Taxonomy" id="111878"/>
    <lineage>
        <taxon>Eukaryota</taxon>
        <taxon>Metazoa</taxon>
        <taxon>Porifera</taxon>
        <taxon>Hexactinellida</taxon>
        <taxon>Hexasterophora</taxon>
        <taxon>Lyssacinosida</taxon>
        <taxon>Leucopsacidae</taxon>
        <taxon>Oopsacas</taxon>
    </lineage>
</organism>
<feature type="compositionally biased region" description="Polar residues" evidence="1">
    <location>
        <begin position="552"/>
        <end position="561"/>
    </location>
</feature>
<feature type="compositionally biased region" description="Polar residues" evidence="1">
    <location>
        <begin position="8"/>
        <end position="28"/>
    </location>
</feature>
<dbReference type="Pfam" id="PF16294">
    <property type="entry name" value="RSB_motif"/>
    <property type="match status" value="1"/>
</dbReference>
<dbReference type="SUPFAM" id="SSF54928">
    <property type="entry name" value="RNA-binding domain, RBD"/>
    <property type="match status" value="1"/>
</dbReference>